<comment type="caution">
    <text evidence="3">The sequence shown here is derived from an EMBL/GenBank/DDBJ whole genome shotgun (WGS) entry which is preliminary data.</text>
</comment>
<dbReference type="InterPro" id="IPR024436">
    <property type="entry name" value="DUF3824"/>
</dbReference>
<keyword evidence="4" id="KW-1185">Reference proteome</keyword>
<feature type="region of interest" description="Disordered" evidence="1">
    <location>
        <begin position="149"/>
        <end position="168"/>
    </location>
</feature>
<sequence>MKLLDWMHRKFRNGEPLKEFSAGNPCTCLMGQPSLDDYEYYPKSNYYAKPPNKGRENQHRRSFACLEAVPADDEYIQEQSSAELSELFHGFLAIGTLGTDPVSSGHATPKFSTSVEYIMEKETEATENELQFFNDELEKVLIAEEKEDDSSARTSYVSNGRSSHGSTITLSGKPLEVAAVENENGSVACPLQGYLLSSAVGLPETTSGKKEQRMSLGNPCTCLMGQPSLDDYEYYPKSNYYAKPPNKGRENQHRRSFACLEAVPADDEYTQEQSSAELSELFHGFLAIGTLGTDPVSSGHATPKFSTSVEYIMEKETEATENELQFFNDELEKVLIAEEKEDDSSARTSYVSNGRSSHGSTITLSGKPLEVAAVENENGSVACPLQGYLLSSAVGLPETTSGKKEQRMSLGELFQKTKLADENSGPKCNRIEKHKEKESDKSAVQLMRKILKGRKGSGGTIDTASADKKLNKILHMFHRKVHPESTTKSQNRSKRIMNSSSVNDEGYKRRNQMLSGEDITERDTSKISAINTRTTIPHATCGASDSNGNREFWIKSDADYLVLEL</sequence>
<dbReference type="GO" id="GO:0009630">
    <property type="term" value="P:gravitropism"/>
    <property type="evidence" value="ECO:0007669"/>
    <property type="project" value="InterPro"/>
</dbReference>
<feature type="region of interest" description="Disordered" evidence="1">
    <location>
        <begin position="342"/>
        <end position="362"/>
    </location>
</feature>
<dbReference type="Proteomes" id="UP000245207">
    <property type="component" value="Unassembled WGS sequence"/>
</dbReference>
<evidence type="ECO:0000259" key="2">
    <source>
        <dbReference type="Pfam" id="PF12868"/>
    </source>
</evidence>
<evidence type="ECO:0000313" key="4">
    <source>
        <dbReference type="Proteomes" id="UP000245207"/>
    </source>
</evidence>
<feature type="region of interest" description="Disordered" evidence="1">
    <location>
        <begin position="484"/>
        <end position="526"/>
    </location>
</feature>
<dbReference type="PANTHER" id="PTHR34959">
    <property type="entry name" value="PROTEIN LAZY 1"/>
    <property type="match status" value="1"/>
</dbReference>
<feature type="compositionally biased region" description="Polar residues" evidence="1">
    <location>
        <begin position="346"/>
        <end position="362"/>
    </location>
</feature>
<dbReference type="STRING" id="35608.A0A2U1MVF2"/>
<reference evidence="3 4" key="1">
    <citation type="journal article" date="2018" name="Mol. Plant">
        <title>The genome of Artemisia annua provides insight into the evolution of Asteraceae family and artemisinin biosynthesis.</title>
        <authorList>
            <person name="Shen Q."/>
            <person name="Zhang L."/>
            <person name="Liao Z."/>
            <person name="Wang S."/>
            <person name="Yan T."/>
            <person name="Shi P."/>
            <person name="Liu M."/>
            <person name="Fu X."/>
            <person name="Pan Q."/>
            <person name="Wang Y."/>
            <person name="Lv Z."/>
            <person name="Lu X."/>
            <person name="Zhang F."/>
            <person name="Jiang W."/>
            <person name="Ma Y."/>
            <person name="Chen M."/>
            <person name="Hao X."/>
            <person name="Li L."/>
            <person name="Tang Y."/>
            <person name="Lv G."/>
            <person name="Zhou Y."/>
            <person name="Sun X."/>
            <person name="Brodelius P.E."/>
            <person name="Rose J.K.C."/>
            <person name="Tang K."/>
        </authorList>
    </citation>
    <scope>NUCLEOTIDE SEQUENCE [LARGE SCALE GENOMIC DNA]</scope>
    <source>
        <strain evidence="4">cv. Huhao1</strain>
        <tissue evidence="3">Leaf</tissue>
    </source>
</reference>
<evidence type="ECO:0000313" key="3">
    <source>
        <dbReference type="EMBL" id="PWA65231.1"/>
    </source>
</evidence>
<feature type="domain" description="DUF3824" evidence="2">
    <location>
        <begin position="31"/>
        <end position="72"/>
    </location>
</feature>
<organism evidence="3 4">
    <name type="scientific">Artemisia annua</name>
    <name type="common">Sweet wormwood</name>
    <dbReference type="NCBI Taxonomy" id="35608"/>
    <lineage>
        <taxon>Eukaryota</taxon>
        <taxon>Viridiplantae</taxon>
        <taxon>Streptophyta</taxon>
        <taxon>Embryophyta</taxon>
        <taxon>Tracheophyta</taxon>
        <taxon>Spermatophyta</taxon>
        <taxon>Magnoliopsida</taxon>
        <taxon>eudicotyledons</taxon>
        <taxon>Gunneridae</taxon>
        <taxon>Pentapetalae</taxon>
        <taxon>asterids</taxon>
        <taxon>campanulids</taxon>
        <taxon>Asterales</taxon>
        <taxon>Asteraceae</taxon>
        <taxon>Asteroideae</taxon>
        <taxon>Anthemideae</taxon>
        <taxon>Artemisiinae</taxon>
        <taxon>Artemisia</taxon>
    </lineage>
</organism>
<accession>A0A2U1MVF2</accession>
<dbReference type="AlphaFoldDB" id="A0A2U1MVF2"/>
<protein>
    <recommendedName>
        <fullName evidence="2">DUF3824 domain-containing protein</fullName>
    </recommendedName>
</protein>
<evidence type="ECO:0000256" key="1">
    <source>
        <dbReference type="SAM" id="MobiDB-lite"/>
    </source>
</evidence>
<dbReference type="EMBL" id="PKPP01004265">
    <property type="protein sequence ID" value="PWA65231.1"/>
    <property type="molecule type" value="Genomic_DNA"/>
</dbReference>
<feature type="domain" description="DUF3824" evidence="2">
    <location>
        <begin position="225"/>
        <end position="270"/>
    </location>
</feature>
<proteinExistence type="predicted"/>
<dbReference type="GO" id="GO:2000012">
    <property type="term" value="P:regulation of auxin polar transport"/>
    <property type="evidence" value="ECO:0007669"/>
    <property type="project" value="InterPro"/>
</dbReference>
<dbReference type="OrthoDB" id="780166at2759"/>
<feature type="compositionally biased region" description="Polar residues" evidence="1">
    <location>
        <begin position="152"/>
        <end position="168"/>
    </location>
</feature>
<dbReference type="Pfam" id="PF12868">
    <property type="entry name" value="DUF3824"/>
    <property type="match status" value="2"/>
</dbReference>
<name>A0A2U1MVF2_ARTAN</name>
<dbReference type="PANTHER" id="PTHR34959:SF3">
    <property type="entry name" value="PROTEIN LAZY 1"/>
    <property type="match status" value="1"/>
</dbReference>
<gene>
    <name evidence="3" type="ORF">CTI12_AA337290</name>
</gene>
<dbReference type="InterPro" id="IPR038928">
    <property type="entry name" value="LAZY1"/>
</dbReference>
<feature type="compositionally biased region" description="Polar residues" evidence="1">
    <location>
        <begin position="484"/>
        <end position="503"/>
    </location>
</feature>